<dbReference type="GO" id="GO:0006886">
    <property type="term" value="P:intracellular protein transport"/>
    <property type="evidence" value="ECO:0007669"/>
    <property type="project" value="TreeGrafter"/>
</dbReference>
<accession>A0AAJ7TWR7</accession>
<dbReference type="PANTHER" id="PTHR19957:SF139">
    <property type="entry name" value="SYNTAXIN-17"/>
    <property type="match status" value="1"/>
</dbReference>
<dbReference type="InterPro" id="IPR045242">
    <property type="entry name" value="Syntaxin"/>
</dbReference>
<feature type="region of interest" description="Disordered" evidence="3">
    <location>
        <begin position="160"/>
        <end position="183"/>
    </location>
</feature>
<dbReference type="GeneID" id="116950427"/>
<protein>
    <submittedName>
        <fullName evidence="7 8">Syntaxin-17-like</fullName>
    </submittedName>
</protein>
<evidence type="ECO:0000313" key="10">
    <source>
        <dbReference type="RefSeq" id="XP_032824046.1"/>
    </source>
</evidence>
<dbReference type="GO" id="GO:0005886">
    <property type="term" value="C:plasma membrane"/>
    <property type="evidence" value="ECO:0007669"/>
    <property type="project" value="TreeGrafter"/>
</dbReference>
<organism evidence="6 7">
    <name type="scientific">Petromyzon marinus</name>
    <name type="common">Sea lamprey</name>
    <dbReference type="NCBI Taxonomy" id="7757"/>
    <lineage>
        <taxon>Eukaryota</taxon>
        <taxon>Metazoa</taxon>
        <taxon>Chordata</taxon>
        <taxon>Craniata</taxon>
        <taxon>Vertebrata</taxon>
        <taxon>Cyclostomata</taxon>
        <taxon>Hyperoartia</taxon>
        <taxon>Petromyzontiformes</taxon>
        <taxon>Petromyzontidae</taxon>
        <taxon>Petromyzon</taxon>
    </lineage>
</organism>
<dbReference type="GO" id="GO:0048278">
    <property type="term" value="P:vesicle docking"/>
    <property type="evidence" value="ECO:0007669"/>
    <property type="project" value="TreeGrafter"/>
</dbReference>
<dbReference type="PANTHER" id="PTHR19957">
    <property type="entry name" value="SYNTAXIN"/>
    <property type="match status" value="1"/>
</dbReference>
<dbReference type="SUPFAM" id="SSF58038">
    <property type="entry name" value="SNARE fusion complex"/>
    <property type="match status" value="1"/>
</dbReference>
<feature type="coiled-coil region" evidence="2">
    <location>
        <begin position="225"/>
        <end position="252"/>
    </location>
</feature>
<reference evidence="7 8" key="1">
    <citation type="submission" date="2025-04" db="UniProtKB">
        <authorList>
            <consortium name="RefSeq"/>
        </authorList>
    </citation>
    <scope>IDENTIFICATION</scope>
    <source>
        <tissue evidence="7 8">Sperm</tissue>
    </source>
</reference>
<feature type="compositionally biased region" description="Basic and acidic residues" evidence="3">
    <location>
        <begin position="130"/>
        <end position="140"/>
    </location>
</feature>
<dbReference type="GO" id="GO:0000421">
    <property type="term" value="C:autophagosome membrane"/>
    <property type="evidence" value="ECO:0007669"/>
    <property type="project" value="TreeGrafter"/>
</dbReference>
<evidence type="ECO:0000313" key="9">
    <source>
        <dbReference type="RefSeq" id="XP_032824045.1"/>
    </source>
</evidence>
<dbReference type="GO" id="GO:0006906">
    <property type="term" value="P:vesicle fusion"/>
    <property type="evidence" value="ECO:0007669"/>
    <property type="project" value="TreeGrafter"/>
</dbReference>
<dbReference type="Gene3D" id="1.20.5.110">
    <property type="match status" value="1"/>
</dbReference>
<evidence type="ECO:0000256" key="3">
    <source>
        <dbReference type="SAM" id="MobiDB-lite"/>
    </source>
</evidence>
<evidence type="ECO:0000313" key="11">
    <source>
        <dbReference type="RefSeq" id="XP_032824047.1"/>
    </source>
</evidence>
<dbReference type="RefSeq" id="XP_032824044.1">
    <property type="nucleotide sequence ID" value="XM_032968153.1"/>
</dbReference>
<proteinExistence type="predicted"/>
<dbReference type="Pfam" id="PF26585">
    <property type="entry name" value="STX17_N"/>
    <property type="match status" value="1"/>
</dbReference>
<evidence type="ECO:0000313" key="7">
    <source>
        <dbReference type="RefSeq" id="XP_032824042.1"/>
    </source>
</evidence>
<dbReference type="GO" id="GO:0012505">
    <property type="term" value="C:endomembrane system"/>
    <property type="evidence" value="ECO:0007669"/>
    <property type="project" value="TreeGrafter"/>
</dbReference>
<dbReference type="RefSeq" id="XP_032824045.1">
    <property type="nucleotide sequence ID" value="XM_032968154.1"/>
</dbReference>
<dbReference type="AlphaFoldDB" id="A0AAJ7TWR7"/>
<dbReference type="PROSITE" id="PS50192">
    <property type="entry name" value="T_SNARE"/>
    <property type="match status" value="1"/>
</dbReference>
<keyword evidence="4" id="KW-1133">Transmembrane helix</keyword>
<gene>
    <name evidence="7 8 9 10 11 12" type="primary">LOC116950427</name>
</gene>
<dbReference type="RefSeq" id="XP_032824048.1">
    <property type="nucleotide sequence ID" value="XM_032968157.1"/>
</dbReference>
<evidence type="ECO:0000259" key="5">
    <source>
        <dbReference type="PROSITE" id="PS50192"/>
    </source>
</evidence>
<feature type="transmembrane region" description="Helical" evidence="4">
    <location>
        <begin position="287"/>
        <end position="307"/>
    </location>
</feature>
<evidence type="ECO:0000313" key="6">
    <source>
        <dbReference type="Proteomes" id="UP001318040"/>
    </source>
</evidence>
<dbReference type="RefSeq" id="XP_032824042.1">
    <property type="nucleotide sequence ID" value="XM_032968151.1"/>
</dbReference>
<keyword evidence="1 2" id="KW-0175">Coiled coil</keyword>
<evidence type="ECO:0000313" key="8">
    <source>
        <dbReference type="RefSeq" id="XP_032824044.1"/>
    </source>
</evidence>
<dbReference type="GO" id="GO:0031201">
    <property type="term" value="C:SNARE complex"/>
    <property type="evidence" value="ECO:0007669"/>
    <property type="project" value="TreeGrafter"/>
</dbReference>
<feature type="transmembrane region" description="Helical" evidence="4">
    <location>
        <begin position="261"/>
        <end position="281"/>
    </location>
</feature>
<feature type="region of interest" description="Disordered" evidence="3">
    <location>
        <begin position="130"/>
        <end position="149"/>
    </location>
</feature>
<dbReference type="InterPro" id="IPR059001">
    <property type="entry name" value="STX17_N"/>
</dbReference>
<feature type="domain" description="T-SNARE coiled-coil homology" evidence="5">
    <location>
        <begin position="194"/>
        <end position="256"/>
    </location>
</feature>
<dbReference type="GO" id="GO:0005484">
    <property type="term" value="F:SNAP receptor activity"/>
    <property type="evidence" value="ECO:0007669"/>
    <property type="project" value="TreeGrafter"/>
</dbReference>
<keyword evidence="4" id="KW-0812">Transmembrane</keyword>
<name>A0AAJ7TWR7_PETMA</name>
<keyword evidence="4" id="KW-0472">Membrane</keyword>
<evidence type="ECO:0000256" key="2">
    <source>
        <dbReference type="SAM" id="Coils"/>
    </source>
</evidence>
<sequence length="334" mass="35931">MAESGAGGGAATQVPLRRLEPALNKFTRVAIPTDLERLARHQVNIEKYNSQQDWKLLHQEQINASRTVQQLQFNVREMEKLRLLLRTADGAAFEHIVQPARDLASSAIAAFLRHPATSCPPAFSLPPCDVRGRDEGREGAASRMTRSASDFSELLVRDDAASGPTEGAGEQAGPPSTPPSSPQLQDQLLALHEIPQEEDASESWEHLCEELTELNSLVTDFSYMVHSQQEAIDSIEDKLEMASDNVRQGTKQIGKAAKSGTVMLPVAGAVLGGILGGPVGMLVGFKVAGVAAALGGGLLGFTGARAFQRHRRARIDTQLQQLSSSCPELSQLQQ</sequence>
<dbReference type="RefSeq" id="XP_032824046.1">
    <property type="nucleotide sequence ID" value="XM_032968155.1"/>
</dbReference>
<dbReference type="GO" id="GO:0006887">
    <property type="term" value="P:exocytosis"/>
    <property type="evidence" value="ECO:0007669"/>
    <property type="project" value="TreeGrafter"/>
</dbReference>
<dbReference type="KEGG" id="pmrn:116950427"/>
<dbReference type="RefSeq" id="XP_032824047.1">
    <property type="nucleotide sequence ID" value="XM_032968156.1"/>
</dbReference>
<dbReference type="SMART" id="SM00397">
    <property type="entry name" value="t_SNARE"/>
    <property type="match status" value="1"/>
</dbReference>
<evidence type="ECO:0000256" key="4">
    <source>
        <dbReference type="SAM" id="Phobius"/>
    </source>
</evidence>
<dbReference type="InterPro" id="IPR000727">
    <property type="entry name" value="T_SNARE_dom"/>
</dbReference>
<keyword evidence="6" id="KW-1185">Reference proteome</keyword>
<evidence type="ECO:0000256" key="1">
    <source>
        <dbReference type="ARBA" id="ARBA00023054"/>
    </source>
</evidence>
<evidence type="ECO:0000313" key="12">
    <source>
        <dbReference type="RefSeq" id="XP_032824048.1"/>
    </source>
</evidence>
<dbReference type="GO" id="GO:0000149">
    <property type="term" value="F:SNARE binding"/>
    <property type="evidence" value="ECO:0007669"/>
    <property type="project" value="TreeGrafter"/>
</dbReference>
<dbReference type="Proteomes" id="UP001318040">
    <property type="component" value="Chromosome 39"/>
</dbReference>